<dbReference type="GO" id="GO:0005886">
    <property type="term" value="C:plasma membrane"/>
    <property type="evidence" value="ECO:0007669"/>
    <property type="project" value="InterPro"/>
</dbReference>
<evidence type="ECO:0000313" key="5">
    <source>
        <dbReference type="Proteomes" id="UP000461162"/>
    </source>
</evidence>
<dbReference type="PRINTS" id="PR00721">
    <property type="entry name" value="STOMATIN"/>
</dbReference>
<dbReference type="Proteomes" id="UP000461162">
    <property type="component" value="Unassembled WGS sequence"/>
</dbReference>
<dbReference type="PANTHER" id="PTHR10264:SF19">
    <property type="entry name" value="AT06885P-RELATED"/>
    <property type="match status" value="1"/>
</dbReference>
<organism evidence="4 5">
    <name type="scientific">Pseudodesulfovibrio alkaliphilus</name>
    <dbReference type="NCBI Taxonomy" id="2661613"/>
    <lineage>
        <taxon>Bacteria</taxon>
        <taxon>Pseudomonadati</taxon>
        <taxon>Thermodesulfobacteriota</taxon>
        <taxon>Desulfovibrionia</taxon>
        <taxon>Desulfovibrionales</taxon>
        <taxon>Desulfovibrionaceae</taxon>
    </lineage>
</organism>
<proteinExistence type="inferred from homology"/>
<dbReference type="AlphaFoldDB" id="A0A7K1KNE5"/>
<dbReference type="SUPFAM" id="SSF117892">
    <property type="entry name" value="Band 7/SPFH domain"/>
    <property type="match status" value="1"/>
</dbReference>
<gene>
    <name evidence="4" type="ORF">GKC30_08225</name>
</gene>
<dbReference type="FunFam" id="3.30.479.30:FF:000004">
    <property type="entry name" value="Putative membrane protease family, stomatin"/>
    <property type="match status" value="1"/>
</dbReference>
<comment type="subcellular location">
    <subcellularLocation>
        <location evidence="1">Membrane</location>
        <topology evidence="1">Single-pass membrane protein</topology>
    </subcellularLocation>
</comment>
<dbReference type="EMBL" id="WODC01000004">
    <property type="protein sequence ID" value="MUM77616.1"/>
    <property type="molecule type" value="Genomic_DNA"/>
</dbReference>
<dbReference type="InterPro" id="IPR043202">
    <property type="entry name" value="Band-7_stomatin-like"/>
</dbReference>
<accession>A0A7K1KNE5</accession>
<feature type="domain" description="Band 7" evidence="3">
    <location>
        <begin position="18"/>
        <end position="175"/>
    </location>
</feature>
<dbReference type="RefSeq" id="WP_155933919.1">
    <property type="nucleotide sequence ID" value="NZ_WODC01000004.1"/>
</dbReference>
<sequence>MLIPQIILLALVIAFVVSALRVLNEYERGVIFRLGRCIGAKGPGLIILIPVLDKMVKVSMRVLALDVPHQDVITQDNVSLKVNAVIYFRVIDPVKAILEIEDYMFATSQLAQTTLRSVCGGVELDDLLSHRDKVNTQIQAILDQHTDPWGIKVTTVEVKHIDLPQEMQRAMAKQAEAERERRAKVIGAEGEFQAATKLADAAEIIARHPAALQLRYLQTMREMASESKSATVLPIPLDILNALMPGKGGAQTKE</sequence>
<evidence type="ECO:0000256" key="2">
    <source>
        <dbReference type="ARBA" id="ARBA00008164"/>
    </source>
</evidence>
<dbReference type="SMART" id="SM00244">
    <property type="entry name" value="PHB"/>
    <property type="match status" value="1"/>
</dbReference>
<dbReference type="Pfam" id="PF01145">
    <property type="entry name" value="Band_7"/>
    <property type="match status" value="1"/>
</dbReference>
<dbReference type="InterPro" id="IPR036013">
    <property type="entry name" value="Band_7/SPFH_dom_sf"/>
</dbReference>
<evidence type="ECO:0000259" key="3">
    <source>
        <dbReference type="SMART" id="SM00244"/>
    </source>
</evidence>
<dbReference type="CDD" id="cd08826">
    <property type="entry name" value="SPFH_eoslipins_u1"/>
    <property type="match status" value="1"/>
</dbReference>
<dbReference type="InterPro" id="IPR001107">
    <property type="entry name" value="Band_7"/>
</dbReference>
<dbReference type="Gene3D" id="3.30.479.30">
    <property type="entry name" value="Band 7 domain"/>
    <property type="match status" value="1"/>
</dbReference>
<dbReference type="Gene3D" id="6.10.250.2090">
    <property type="match status" value="1"/>
</dbReference>
<evidence type="ECO:0000313" key="4">
    <source>
        <dbReference type="EMBL" id="MUM77616.1"/>
    </source>
</evidence>
<name>A0A7K1KNE5_9BACT</name>
<dbReference type="InterPro" id="IPR001972">
    <property type="entry name" value="Stomatin_HflK_fam"/>
</dbReference>
<protein>
    <submittedName>
        <fullName evidence="4">Slipin family protein</fullName>
    </submittedName>
</protein>
<evidence type="ECO:0000256" key="1">
    <source>
        <dbReference type="ARBA" id="ARBA00004167"/>
    </source>
</evidence>
<dbReference type="PANTHER" id="PTHR10264">
    <property type="entry name" value="BAND 7 PROTEIN-RELATED"/>
    <property type="match status" value="1"/>
</dbReference>
<dbReference type="GO" id="GO:0098552">
    <property type="term" value="C:side of membrane"/>
    <property type="evidence" value="ECO:0007669"/>
    <property type="project" value="UniProtKB-ARBA"/>
</dbReference>
<comment type="caution">
    <text evidence="4">The sequence shown here is derived from an EMBL/GenBank/DDBJ whole genome shotgun (WGS) entry which is preliminary data.</text>
</comment>
<keyword evidence="5" id="KW-1185">Reference proteome</keyword>
<comment type="similarity">
    <text evidence="2">Belongs to the band 7/mec-2 family.</text>
</comment>
<reference evidence="4 5" key="1">
    <citation type="submission" date="2019-11" db="EMBL/GenBank/DDBJ databases">
        <title>Pseudodesulfovibrio alkaliphilus, sp. nov., an alkaliphilic sulfate-reducing bacteria from mud volcano of Taman peninsula, Russia.</title>
        <authorList>
            <person name="Frolova A."/>
            <person name="Merkel A.Y."/>
            <person name="Slobodkin A.I."/>
        </authorList>
    </citation>
    <scope>NUCLEOTIDE SEQUENCE [LARGE SCALE GENOMIC DNA]</scope>
    <source>
        <strain evidence="4 5">F-1</strain>
    </source>
</reference>